<dbReference type="Pfam" id="PF00534">
    <property type="entry name" value="Glycos_transf_1"/>
    <property type="match status" value="1"/>
</dbReference>
<protein>
    <submittedName>
        <fullName evidence="3">Glycosyltransferase involved in cell wall biosynthesis</fullName>
    </submittedName>
</protein>
<reference evidence="3 4" key="1">
    <citation type="submission" date="2020-03" db="EMBL/GenBank/DDBJ databases">
        <title>Genomic Encyclopedia of Type Strains, Phase IV (KMG-IV): sequencing the most valuable type-strain genomes for metagenomic binning, comparative biology and taxonomic classification.</title>
        <authorList>
            <person name="Goeker M."/>
        </authorList>
    </citation>
    <scope>NUCLEOTIDE SEQUENCE [LARGE SCALE GENOMIC DNA]</scope>
    <source>
        <strain evidence="3 4">DSM 26613</strain>
    </source>
</reference>
<comment type="caution">
    <text evidence="3">The sequence shown here is derived from an EMBL/GenBank/DDBJ whole genome shotgun (WGS) entry which is preliminary data.</text>
</comment>
<organism evidence="3 4">
    <name type="scientific">Paenalcaligenes hominis</name>
    <dbReference type="NCBI Taxonomy" id="643674"/>
    <lineage>
        <taxon>Bacteria</taxon>
        <taxon>Pseudomonadati</taxon>
        <taxon>Pseudomonadota</taxon>
        <taxon>Betaproteobacteria</taxon>
        <taxon>Burkholderiales</taxon>
        <taxon>Alcaligenaceae</taxon>
        <taxon>Paenalcaligenes</taxon>
    </lineage>
</organism>
<name>A0ABX0WR30_9BURK</name>
<feature type="domain" description="Glycosyltransferase subfamily 4-like N-terminal" evidence="2">
    <location>
        <begin position="13"/>
        <end position="161"/>
    </location>
</feature>
<dbReference type="Gene3D" id="3.40.50.2000">
    <property type="entry name" value="Glycogen Phosphorylase B"/>
    <property type="match status" value="2"/>
</dbReference>
<evidence type="ECO:0000259" key="2">
    <source>
        <dbReference type="Pfam" id="PF13439"/>
    </source>
</evidence>
<dbReference type="EMBL" id="JAATIZ010000003">
    <property type="protein sequence ID" value="NJB65214.1"/>
    <property type="molecule type" value="Genomic_DNA"/>
</dbReference>
<dbReference type="Proteomes" id="UP000783934">
    <property type="component" value="Unassembled WGS sequence"/>
</dbReference>
<feature type="domain" description="Glycosyl transferase family 1" evidence="1">
    <location>
        <begin position="181"/>
        <end position="331"/>
    </location>
</feature>
<accession>A0ABX0WR30</accession>
<evidence type="ECO:0000259" key="1">
    <source>
        <dbReference type="Pfam" id="PF00534"/>
    </source>
</evidence>
<proteinExistence type="predicted"/>
<dbReference type="CDD" id="cd03801">
    <property type="entry name" value="GT4_PimA-like"/>
    <property type="match status" value="1"/>
</dbReference>
<dbReference type="SUPFAM" id="SSF53756">
    <property type="entry name" value="UDP-Glycosyltransferase/glycogen phosphorylase"/>
    <property type="match status" value="1"/>
</dbReference>
<evidence type="ECO:0000313" key="3">
    <source>
        <dbReference type="EMBL" id="NJB65214.1"/>
    </source>
</evidence>
<gene>
    <name evidence="3" type="ORF">GGR41_001463</name>
</gene>
<dbReference type="RefSeq" id="WP_167661300.1">
    <property type="nucleotide sequence ID" value="NZ_BMCQ01000006.1"/>
</dbReference>
<dbReference type="Pfam" id="PF13439">
    <property type="entry name" value="Glyco_transf_4"/>
    <property type="match status" value="1"/>
</dbReference>
<evidence type="ECO:0000313" key="4">
    <source>
        <dbReference type="Proteomes" id="UP000783934"/>
    </source>
</evidence>
<dbReference type="InterPro" id="IPR028098">
    <property type="entry name" value="Glyco_trans_4-like_N"/>
</dbReference>
<dbReference type="InterPro" id="IPR001296">
    <property type="entry name" value="Glyco_trans_1"/>
</dbReference>
<keyword evidence="4" id="KW-1185">Reference proteome</keyword>
<sequence length="406" mass="45331">MRVLLINFERGWRGGERQTLLTALGLSEQGLLPTVLARQGEPLAQRLAVLGIPVIECKSPRQALWYLLRQRDHYDIYHAQTSAALTWLASLKFLLKGKVVFTRRTAFPLRREGQTETHYQQRIKKLRWKWSKVDEFVAISAAAAHDPQELGFKPIIIPSAVEFVPADTDHIIAFTEQHDLGGRYVLGTVAALTSEKDPETTIRAVHALWQQRQDFVFLHFGAEGDAAPAARALISELGLENVYKLMGFERRIEDMYRLMHVFVLSSRFEALGSSVLDAFLYAAPVVATQTGGLAELLADERGIACEVGDFNAIAAACDRILEDEAFRNQQILTALRWVQKEHGVDTMVQSYIDLYHGRLRAAPEPSTDLSAEPLDPPAVEPALEPVLASEPVFTVSEVEESAPKHT</sequence>
<dbReference type="PANTHER" id="PTHR12526">
    <property type="entry name" value="GLYCOSYLTRANSFERASE"/>
    <property type="match status" value="1"/>
</dbReference>